<gene>
    <name evidence="3" type="ORF">FRC98_19125</name>
</gene>
<evidence type="ECO:0000313" key="3">
    <source>
        <dbReference type="EMBL" id="TXD34150.1"/>
    </source>
</evidence>
<reference evidence="3 4" key="1">
    <citation type="submission" date="2019-08" db="EMBL/GenBank/DDBJ databases">
        <title>Bradymonadales sp. TMQ4.</title>
        <authorList>
            <person name="Liang Q."/>
        </authorList>
    </citation>
    <scope>NUCLEOTIDE SEQUENCE [LARGE SCALE GENOMIC DNA]</scope>
    <source>
        <strain evidence="3 4">TMQ4</strain>
    </source>
</reference>
<dbReference type="Proteomes" id="UP000321412">
    <property type="component" value="Unassembled WGS sequence"/>
</dbReference>
<dbReference type="OrthoDB" id="5492521at2"/>
<dbReference type="EMBL" id="VOSM01000015">
    <property type="protein sequence ID" value="TXD34150.1"/>
    <property type="molecule type" value="Genomic_DNA"/>
</dbReference>
<dbReference type="PROSITE" id="PS51257">
    <property type="entry name" value="PROKAR_LIPOPROTEIN"/>
    <property type="match status" value="1"/>
</dbReference>
<dbReference type="AlphaFoldDB" id="A0A5C6X1M0"/>
<feature type="chain" id="PRO_5022916617" evidence="2">
    <location>
        <begin position="26"/>
        <end position="400"/>
    </location>
</feature>
<evidence type="ECO:0000256" key="1">
    <source>
        <dbReference type="SAM" id="MobiDB-lite"/>
    </source>
</evidence>
<keyword evidence="2" id="KW-0732">Signal</keyword>
<accession>A0A5C6X1M0</accession>
<feature type="region of interest" description="Disordered" evidence="1">
    <location>
        <begin position="24"/>
        <end position="111"/>
    </location>
</feature>
<name>A0A5C6X1M0_9DELT</name>
<proteinExistence type="predicted"/>
<sequence>MKKQRNLIGLAILAAGVMFTGACSGDDVGGTDTPETDVVADSGDDAGDAGGDTTPDGGEDTDTAGEPDGGDVDVPDAEVPDADVDPGPDEDDYPPVECAYPSEDESCPDGPFGPGTYFSKFEIVTDKTCCADIDGDGSIDNYLGNDVVGTLGPLLGGDVNGNIQLAIDNGLLMYLMEARSWGNTAYDSSLELKVLEGDYSEETPQTNLSGEGSVYVSAESYDEDGAPRFGFTSARVDEGGVLRASGGSLNARFPGMIEAIDLELTDVSIRAQVAEDPQANLQAGGGFALVDGELSGVLMRDRFFESMNEAALECECIQDTLPLFTYVGTGINDRYQCSLASSDVENCQTASEACRTLANNTLCGGLAGLSGLADIETDEGRAFSIGVRFETVPTELVELP</sequence>
<feature type="signal peptide" evidence="2">
    <location>
        <begin position="1"/>
        <end position="25"/>
    </location>
</feature>
<evidence type="ECO:0000256" key="2">
    <source>
        <dbReference type="SAM" id="SignalP"/>
    </source>
</evidence>
<feature type="compositionally biased region" description="Acidic residues" evidence="1">
    <location>
        <begin position="57"/>
        <end position="94"/>
    </location>
</feature>
<evidence type="ECO:0000313" key="4">
    <source>
        <dbReference type="Proteomes" id="UP000321412"/>
    </source>
</evidence>
<protein>
    <submittedName>
        <fullName evidence="3">Uncharacterized protein</fullName>
    </submittedName>
</protein>
<keyword evidence="4" id="KW-1185">Reference proteome</keyword>
<dbReference type="RefSeq" id="WP_146983058.1">
    <property type="nucleotide sequence ID" value="NZ_VOSM01000015.1"/>
</dbReference>
<organism evidence="3 4">
    <name type="scientific">Lujinxingia vulgaris</name>
    <dbReference type="NCBI Taxonomy" id="2600176"/>
    <lineage>
        <taxon>Bacteria</taxon>
        <taxon>Deltaproteobacteria</taxon>
        <taxon>Bradymonadales</taxon>
        <taxon>Lujinxingiaceae</taxon>
        <taxon>Lujinxingia</taxon>
    </lineage>
</organism>
<comment type="caution">
    <text evidence="3">The sequence shown here is derived from an EMBL/GenBank/DDBJ whole genome shotgun (WGS) entry which is preliminary data.</text>
</comment>